<dbReference type="PANTHER" id="PTHR47074">
    <property type="entry name" value="BNAC02G40300D PROTEIN"/>
    <property type="match status" value="1"/>
</dbReference>
<dbReference type="PANTHER" id="PTHR47074:SF48">
    <property type="entry name" value="POLYNUCLEOTIDYL TRANSFERASE, RIBONUCLEASE H-LIKE SUPERFAMILY PROTEIN"/>
    <property type="match status" value="1"/>
</dbReference>
<feature type="domain" description="RNase H type-1" evidence="1">
    <location>
        <begin position="358"/>
        <end position="479"/>
    </location>
</feature>
<reference evidence="3" key="1">
    <citation type="submission" date="2018-02" db="EMBL/GenBank/DDBJ databases">
        <authorList>
            <person name="Cohen D.B."/>
            <person name="Kent A.D."/>
        </authorList>
    </citation>
    <scope>NUCLEOTIDE SEQUENCE</scope>
</reference>
<dbReference type="SUPFAM" id="SSF53098">
    <property type="entry name" value="Ribonuclease H-like"/>
    <property type="match status" value="1"/>
</dbReference>
<dbReference type="InterPro" id="IPR026960">
    <property type="entry name" value="RVT-Znf"/>
</dbReference>
<dbReference type="GO" id="GO:0004523">
    <property type="term" value="F:RNA-DNA hybrid ribonuclease activity"/>
    <property type="evidence" value="ECO:0007669"/>
    <property type="project" value="InterPro"/>
</dbReference>
<dbReference type="InterPro" id="IPR044730">
    <property type="entry name" value="RNase_H-like_dom_plant"/>
</dbReference>
<dbReference type="Pfam" id="PF13456">
    <property type="entry name" value="RVT_3"/>
    <property type="match status" value="1"/>
</dbReference>
<dbReference type="InterPro" id="IPR002156">
    <property type="entry name" value="RNaseH_domain"/>
</dbReference>
<dbReference type="Gene3D" id="3.30.420.10">
    <property type="entry name" value="Ribonuclease H-like superfamily/Ribonuclease H"/>
    <property type="match status" value="1"/>
</dbReference>
<protein>
    <recommendedName>
        <fullName evidence="4">RNase H type-1 domain-containing protein</fullName>
    </recommendedName>
</protein>
<dbReference type="InterPro" id="IPR012337">
    <property type="entry name" value="RNaseH-like_sf"/>
</dbReference>
<dbReference type="EMBL" id="OIVN01001668">
    <property type="protein sequence ID" value="SPC96431.1"/>
    <property type="molecule type" value="Genomic_DNA"/>
</dbReference>
<evidence type="ECO:0000313" key="3">
    <source>
        <dbReference type="EMBL" id="SPC96431.1"/>
    </source>
</evidence>
<feature type="domain" description="Reverse transcriptase zinc-binding" evidence="2">
    <location>
        <begin position="191"/>
        <end position="286"/>
    </location>
</feature>
<dbReference type="AlphaFoldDB" id="A0A2N9GB30"/>
<evidence type="ECO:0000259" key="1">
    <source>
        <dbReference type="Pfam" id="PF13456"/>
    </source>
</evidence>
<organism evidence="3">
    <name type="scientific">Fagus sylvatica</name>
    <name type="common">Beechnut</name>
    <dbReference type="NCBI Taxonomy" id="28930"/>
    <lineage>
        <taxon>Eukaryota</taxon>
        <taxon>Viridiplantae</taxon>
        <taxon>Streptophyta</taxon>
        <taxon>Embryophyta</taxon>
        <taxon>Tracheophyta</taxon>
        <taxon>Spermatophyta</taxon>
        <taxon>Magnoliopsida</taxon>
        <taxon>eudicotyledons</taxon>
        <taxon>Gunneridae</taxon>
        <taxon>Pentapetalae</taxon>
        <taxon>rosids</taxon>
        <taxon>fabids</taxon>
        <taxon>Fagales</taxon>
        <taxon>Fagaceae</taxon>
        <taxon>Fagus</taxon>
    </lineage>
</organism>
<dbReference type="InterPro" id="IPR052929">
    <property type="entry name" value="RNase_H-like_EbsB-rel"/>
</dbReference>
<sequence>MQSFAYVKEQVWSKLQGWRERLLSQAGRKVLLKAVVQAIPTYSMSCFRLPDRLCSDLEGMGFRGLRSFNTALLAKQVWRLLHAKQSLFYKVFHAKFFPTGSILDAKKNPRGSYAWSSILKARQLICDDLWWRVGDNTDTKLFIDPVNHVWTLQEIKPFLLPFEVAAIHRIPLSLFGVKDTMIWHASQDGRFSVRSTYRLLLNAEVSSNPSSSTNEAIISLWKSIWGLSVTPKVRNFLWRACSEALPTKLNLWKRTVLPDPVYDKCQERVEDSLHALWLCPIVAPVWQREPRLGQYLTTPFLDFMDVVSHIFSRETTSDVRVLALVSEFTASTDFKIPRGVSNPTSIWYSPPPGYYKVNYDGTVFSETKEAGLGIIIRDDRGLPMVSFSQKVPFPGWSGAVEDMALRRALLLALEMGFYSIILKGDSETLVKECNSSERYLSAFGHIVEDVQQSMVHFDYCIFSHTIRQSNQLAHALARRVITVSDFASWMESVPPDL</sequence>
<dbReference type="CDD" id="cd06222">
    <property type="entry name" value="RNase_H_like"/>
    <property type="match status" value="1"/>
</dbReference>
<name>A0A2N9GB30_FAGSY</name>
<evidence type="ECO:0008006" key="4">
    <source>
        <dbReference type="Google" id="ProtNLM"/>
    </source>
</evidence>
<dbReference type="GO" id="GO:0003676">
    <property type="term" value="F:nucleic acid binding"/>
    <property type="evidence" value="ECO:0007669"/>
    <property type="project" value="InterPro"/>
</dbReference>
<evidence type="ECO:0000259" key="2">
    <source>
        <dbReference type="Pfam" id="PF13966"/>
    </source>
</evidence>
<proteinExistence type="predicted"/>
<gene>
    <name evidence="3" type="ORF">FSB_LOCUS24313</name>
</gene>
<accession>A0A2N9GB30</accession>
<dbReference type="Pfam" id="PF13966">
    <property type="entry name" value="zf-RVT"/>
    <property type="match status" value="1"/>
</dbReference>
<dbReference type="InterPro" id="IPR036397">
    <property type="entry name" value="RNaseH_sf"/>
</dbReference>